<dbReference type="GO" id="GO:0006605">
    <property type="term" value="P:protein targeting"/>
    <property type="evidence" value="ECO:0007669"/>
    <property type="project" value="UniProtKB-UniRule"/>
</dbReference>
<keyword evidence="12" id="KW-1185">Reference proteome</keyword>
<dbReference type="InterPro" id="IPR006303">
    <property type="entry name" value="FliR"/>
</dbReference>
<evidence type="ECO:0000313" key="11">
    <source>
        <dbReference type="EMBL" id="OEH85959.1"/>
    </source>
</evidence>
<evidence type="ECO:0000256" key="4">
    <source>
        <dbReference type="ARBA" id="ARBA00022475"/>
    </source>
</evidence>
<dbReference type="GO" id="GO:0005886">
    <property type="term" value="C:plasma membrane"/>
    <property type="evidence" value="ECO:0007669"/>
    <property type="project" value="UniProtKB-SubCell"/>
</dbReference>
<evidence type="ECO:0000256" key="8">
    <source>
        <dbReference type="ARBA" id="ARBA00023143"/>
    </source>
</evidence>
<dbReference type="PRINTS" id="PR00953">
    <property type="entry name" value="TYPE3IMRPROT"/>
</dbReference>
<dbReference type="PANTHER" id="PTHR30065">
    <property type="entry name" value="FLAGELLAR BIOSYNTHETIC PROTEIN FLIR"/>
    <property type="match status" value="1"/>
</dbReference>
<feature type="transmembrane region" description="Helical" evidence="10">
    <location>
        <begin position="6"/>
        <end position="25"/>
    </location>
</feature>
<evidence type="ECO:0000256" key="7">
    <source>
        <dbReference type="ARBA" id="ARBA00023136"/>
    </source>
</evidence>
<evidence type="ECO:0000256" key="1">
    <source>
        <dbReference type="ARBA" id="ARBA00002578"/>
    </source>
</evidence>
<dbReference type="NCBIfam" id="TIGR01400">
    <property type="entry name" value="fliR"/>
    <property type="match status" value="1"/>
</dbReference>
<feature type="transmembrane region" description="Helical" evidence="10">
    <location>
        <begin position="32"/>
        <end position="50"/>
    </location>
</feature>
<comment type="caution">
    <text evidence="11">The sequence shown here is derived from an EMBL/GenBank/DDBJ whole genome shotgun (WGS) entry which is preliminary data.</text>
</comment>
<keyword evidence="6 10" id="KW-1133">Transmembrane helix</keyword>
<evidence type="ECO:0000256" key="6">
    <source>
        <dbReference type="ARBA" id="ARBA00022989"/>
    </source>
</evidence>
<name>A0A1E5L7I9_9FIRM</name>
<dbReference type="InterPro" id="IPR002010">
    <property type="entry name" value="T3SS_IM_R"/>
</dbReference>
<dbReference type="EMBL" id="MJAT01000012">
    <property type="protein sequence ID" value="OEH85959.1"/>
    <property type="molecule type" value="Genomic_DNA"/>
</dbReference>
<proteinExistence type="inferred from homology"/>
<evidence type="ECO:0000313" key="12">
    <source>
        <dbReference type="Proteomes" id="UP000095255"/>
    </source>
</evidence>
<comment type="function">
    <text evidence="1 10">Role in flagellar biosynthesis.</text>
</comment>
<comment type="subcellular location">
    <subcellularLocation>
        <location evidence="10">Cell membrane</location>
        <topology evidence="10">Multi-pass membrane protein</topology>
    </subcellularLocation>
    <subcellularLocation>
        <location evidence="10">Bacterial flagellum basal body</location>
    </subcellularLocation>
</comment>
<dbReference type="AlphaFoldDB" id="A0A1E5L7I9"/>
<protein>
    <recommendedName>
        <fullName evidence="3 9">Flagellar biosynthetic protein FliR</fullName>
    </recommendedName>
</protein>
<evidence type="ECO:0000256" key="3">
    <source>
        <dbReference type="ARBA" id="ARBA00021717"/>
    </source>
</evidence>
<comment type="similarity">
    <text evidence="2 10">Belongs to the FliR/MopE/SpaR family.</text>
</comment>
<keyword evidence="11" id="KW-0966">Cell projection</keyword>
<keyword evidence="11" id="KW-0282">Flagellum</keyword>
<feature type="transmembrane region" description="Helical" evidence="10">
    <location>
        <begin position="164"/>
        <end position="192"/>
    </location>
</feature>
<evidence type="ECO:0000256" key="9">
    <source>
        <dbReference type="NCBIfam" id="TIGR01400"/>
    </source>
</evidence>
<reference evidence="11 12" key="1">
    <citation type="submission" date="2016-09" db="EMBL/GenBank/DDBJ databases">
        <title>Desulfuribacillus arsenicus sp. nov., an obligately anaerobic, dissimilatory arsenic- and antimonate-reducing bacterium isolated from anoxic sediments.</title>
        <authorList>
            <person name="Abin C.A."/>
            <person name="Hollibaugh J.T."/>
        </authorList>
    </citation>
    <scope>NUCLEOTIDE SEQUENCE [LARGE SCALE GENOMIC DNA]</scope>
    <source>
        <strain evidence="11 12">MLFW-2</strain>
    </source>
</reference>
<accession>A0A1E5L7I9</accession>
<evidence type="ECO:0000256" key="2">
    <source>
        <dbReference type="ARBA" id="ARBA00009772"/>
    </source>
</evidence>
<dbReference type="PANTHER" id="PTHR30065:SF1">
    <property type="entry name" value="SURFACE PRESENTATION OF ANTIGENS PROTEIN SPAR"/>
    <property type="match status" value="1"/>
</dbReference>
<keyword evidence="5 10" id="KW-0812">Transmembrane</keyword>
<feature type="transmembrane region" description="Helical" evidence="10">
    <location>
        <begin position="123"/>
        <end position="144"/>
    </location>
</feature>
<keyword evidence="8 10" id="KW-0975">Bacterial flagellum</keyword>
<gene>
    <name evidence="11" type="ORF">BHU72_03375</name>
</gene>
<sequence>MLNQLPVFMLVFTRILSMFMIVPFFSGKGIPATFRVGTAFFLAIIAYSTISTEQELIPLDGAYIFFVFKEVIIGLIMGFLAAMFMAALQIAGQFIDVQMGFGIANVVDPQTGTQVPIMGFFKYYLAILIFLSLNIHHVIIQAYIDSFLKIPIGHLYLDGRYAEYIVSAFNVMFVSAIKIAAPIVFILLLTTISLGITARTVPQMNVFVVGMPLKIALGLLLMYITLPTFLFMLDTLFMDMVESIYIMIHIIANSNP</sequence>
<evidence type="ECO:0000256" key="5">
    <source>
        <dbReference type="ARBA" id="ARBA00022692"/>
    </source>
</evidence>
<evidence type="ECO:0000256" key="10">
    <source>
        <dbReference type="RuleBase" id="RU362071"/>
    </source>
</evidence>
<keyword evidence="7 10" id="KW-0472">Membrane</keyword>
<keyword evidence="4 10" id="KW-1003">Cell membrane</keyword>
<dbReference type="GO" id="GO:0009425">
    <property type="term" value="C:bacterial-type flagellum basal body"/>
    <property type="evidence" value="ECO:0007669"/>
    <property type="project" value="UniProtKB-SubCell"/>
</dbReference>
<organism evidence="11 12">
    <name type="scientific">Desulfuribacillus stibiiarsenatis</name>
    <dbReference type="NCBI Taxonomy" id="1390249"/>
    <lineage>
        <taxon>Bacteria</taxon>
        <taxon>Bacillati</taxon>
        <taxon>Bacillota</taxon>
        <taxon>Desulfuribacillia</taxon>
        <taxon>Desulfuribacillales</taxon>
        <taxon>Desulfuribacillaceae</taxon>
        <taxon>Desulfuribacillus</taxon>
    </lineage>
</organism>
<keyword evidence="11" id="KW-0969">Cilium</keyword>
<dbReference type="Proteomes" id="UP000095255">
    <property type="component" value="Unassembled WGS sequence"/>
</dbReference>
<dbReference type="Pfam" id="PF01311">
    <property type="entry name" value="Bac_export_1"/>
    <property type="match status" value="1"/>
</dbReference>
<dbReference type="STRING" id="1390249.BHU72_03375"/>
<dbReference type="GO" id="GO:0044780">
    <property type="term" value="P:bacterial-type flagellum assembly"/>
    <property type="evidence" value="ECO:0007669"/>
    <property type="project" value="UniProtKB-UniRule"/>
</dbReference>
<feature type="transmembrane region" description="Helical" evidence="10">
    <location>
        <begin position="62"/>
        <end position="88"/>
    </location>
</feature>